<protein>
    <submittedName>
        <fullName evidence="1">Uncharacterized protein</fullName>
    </submittedName>
</protein>
<dbReference type="KEGG" id="euz:DVS28_a4098"/>
<proteinExistence type="predicted"/>
<gene>
    <name evidence="1" type="ORF">DVS28_a4098</name>
</gene>
<organism evidence="1 2">
    <name type="scientific">Euzebya pacifica</name>
    <dbReference type="NCBI Taxonomy" id="1608957"/>
    <lineage>
        <taxon>Bacteria</taxon>
        <taxon>Bacillati</taxon>
        <taxon>Actinomycetota</taxon>
        <taxon>Nitriliruptoria</taxon>
        <taxon>Euzebyales</taxon>
    </lineage>
</organism>
<dbReference type="Proteomes" id="UP000264006">
    <property type="component" value="Chromosome"/>
</dbReference>
<keyword evidence="2" id="KW-1185">Reference proteome</keyword>
<dbReference type="OrthoDB" id="263516at2"/>
<sequence>MTAVIVLIVALAAAGTVAVVQTTRLETARDRATELADEVAARDARIESLESGAAAAPDTPADPLEDLFGAGPEELLDALEGLLEDGGVLDGDDPFGGDLEGLLQGPQADTSGCLTDLEDIDDITGDTVAEQITSSLDAVEAIRGEEFPGVLDPAILTSEEVRDRIEEEIDSGYSAEAADIDLAMLSAIGAIPPGTDLRETQTELLGDQVAGFYDPDTEELVVRSDDATDELDIAGLLTLVHELEHALADAVIGLPALDDNPGDEDGALAELAIVEGDAVALQTIATAVAVSPGDLLGLLSDPDLLAAGAGLDEVPPYLASSLTFPYVAGPTFVCNAYAEGGWDAVDALLQAPPATTAEVLFGGPVDPVDPEPLTGPEGHELVEERTFGAAQLSWLFAAPGGDISQALDDPVEQVRGWQGGRISLWRQADTTEAGGDVVALSFVDGGGLCDAVTEWWQRTEPRLGDRVGTIVCRGDQVMVGVADDEETAMAALGG</sequence>
<dbReference type="EMBL" id="CP031165">
    <property type="protein sequence ID" value="AXV08765.1"/>
    <property type="molecule type" value="Genomic_DNA"/>
</dbReference>
<evidence type="ECO:0000313" key="2">
    <source>
        <dbReference type="Proteomes" id="UP000264006"/>
    </source>
</evidence>
<dbReference type="AlphaFoldDB" id="A0A346Y2R8"/>
<accession>A0A346Y2R8</accession>
<name>A0A346Y2R8_9ACTN</name>
<reference evidence="1 2" key="1">
    <citation type="submission" date="2018-09" db="EMBL/GenBank/DDBJ databases">
        <title>Complete genome sequence of Euzebya sp. DY32-46 isolated from seawater of Pacific Ocean.</title>
        <authorList>
            <person name="Xu L."/>
            <person name="Wu Y.-H."/>
            <person name="Xu X.-W."/>
        </authorList>
    </citation>
    <scope>NUCLEOTIDE SEQUENCE [LARGE SCALE GENOMIC DNA]</scope>
    <source>
        <strain evidence="1 2">DY32-46</strain>
    </source>
</reference>
<evidence type="ECO:0000313" key="1">
    <source>
        <dbReference type="EMBL" id="AXV08765.1"/>
    </source>
</evidence>